<feature type="binding site" evidence="16">
    <location>
        <position position="548"/>
    </location>
    <ligand>
        <name>ATP</name>
        <dbReference type="ChEBI" id="CHEBI:30616"/>
    </ligand>
</feature>
<dbReference type="Gene3D" id="2.10.25.10">
    <property type="entry name" value="Laminin"/>
    <property type="match status" value="1"/>
</dbReference>
<evidence type="ECO:0000256" key="18">
    <source>
        <dbReference type="SAM" id="Phobius"/>
    </source>
</evidence>
<evidence type="ECO:0000256" key="2">
    <source>
        <dbReference type="ARBA" id="ARBA00022527"/>
    </source>
</evidence>
<feature type="transmembrane region" description="Helical" evidence="18">
    <location>
        <begin position="453"/>
        <end position="478"/>
    </location>
</feature>
<proteinExistence type="predicted"/>
<accession>A0A444ZA20</accession>
<evidence type="ECO:0000259" key="19">
    <source>
        <dbReference type="PROSITE" id="PS50011"/>
    </source>
</evidence>
<dbReference type="Gene3D" id="3.30.200.20">
    <property type="entry name" value="Phosphorylase Kinase, domain 1"/>
    <property type="match status" value="1"/>
</dbReference>
<evidence type="ECO:0000313" key="21">
    <source>
        <dbReference type="EMBL" id="RYR11004.1"/>
    </source>
</evidence>
<dbReference type="PANTHER" id="PTHR46008:SF62">
    <property type="entry name" value="PROTEIN KINASE DOMAIN-CONTAINING PROTEIN"/>
    <property type="match status" value="1"/>
</dbReference>
<keyword evidence="4 18" id="KW-0812">Transmembrane</keyword>
<keyword evidence="22" id="KW-1185">Reference proteome</keyword>
<evidence type="ECO:0000256" key="10">
    <source>
        <dbReference type="ARBA" id="ARBA00023136"/>
    </source>
</evidence>
<evidence type="ECO:0000256" key="17">
    <source>
        <dbReference type="SAM" id="MobiDB-lite"/>
    </source>
</evidence>
<evidence type="ECO:0000256" key="1">
    <source>
        <dbReference type="ARBA" id="ARBA00004167"/>
    </source>
</evidence>
<evidence type="ECO:0000256" key="9">
    <source>
        <dbReference type="ARBA" id="ARBA00022989"/>
    </source>
</evidence>
<evidence type="ECO:0000256" key="3">
    <source>
        <dbReference type="ARBA" id="ARBA00022679"/>
    </source>
</evidence>
<evidence type="ECO:0000256" key="12">
    <source>
        <dbReference type="ARBA" id="ARBA00047558"/>
    </source>
</evidence>
<dbReference type="Proteomes" id="UP000289738">
    <property type="component" value="Chromosome B05"/>
</dbReference>
<keyword evidence="10 18" id="KW-0472">Membrane</keyword>
<evidence type="ECO:0000256" key="6">
    <source>
        <dbReference type="ARBA" id="ARBA00022741"/>
    </source>
</evidence>
<dbReference type="InterPro" id="IPR000719">
    <property type="entry name" value="Prot_kinase_dom"/>
</dbReference>
<evidence type="ECO:0008006" key="23">
    <source>
        <dbReference type="Google" id="ProtNLM"/>
    </source>
</evidence>
<keyword evidence="8 16" id="KW-0067">ATP-binding</keyword>
<comment type="caution">
    <text evidence="15">Lacks conserved residue(s) required for the propagation of feature annotation.</text>
</comment>
<dbReference type="SUPFAM" id="SSF56112">
    <property type="entry name" value="Protein kinase-like (PK-like)"/>
    <property type="match status" value="1"/>
</dbReference>
<comment type="function">
    <text evidence="14">Serine/threonine-protein kinase that may function as a signaling receptor of extracellular matrix component.</text>
</comment>
<dbReference type="SMART" id="SM00220">
    <property type="entry name" value="S_TKc"/>
    <property type="match status" value="1"/>
</dbReference>
<keyword evidence="15" id="KW-0245">EGF-like domain</keyword>
<dbReference type="PROSITE" id="PS50011">
    <property type="entry name" value="PROTEIN_KINASE_DOM"/>
    <property type="match status" value="1"/>
</dbReference>
<feature type="compositionally biased region" description="Polar residues" evidence="17">
    <location>
        <begin position="811"/>
        <end position="820"/>
    </location>
</feature>
<dbReference type="GO" id="GO:0004674">
    <property type="term" value="F:protein serine/threonine kinase activity"/>
    <property type="evidence" value="ECO:0007669"/>
    <property type="project" value="UniProtKB-KW"/>
</dbReference>
<evidence type="ECO:0000256" key="5">
    <source>
        <dbReference type="ARBA" id="ARBA00022729"/>
    </source>
</evidence>
<evidence type="ECO:0000313" key="22">
    <source>
        <dbReference type="Proteomes" id="UP000289738"/>
    </source>
</evidence>
<organism evidence="21 22">
    <name type="scientific">Arachis hypogaea</name>
    <name type="common">Peanut</name>
    <dbReference type="NCBI Taxonomy" id="3818"/>
    <lineage>
        <taxon>Eukaryota</taxon>
        <taxon>Viridiplantae</taxon>
        <taxon>Streptophyta</taxon>
        <taxon>Embryophyta</taxon>
        <taxon>Tracheophyta</taxon>
        <taxon>Spermatophyta</taxon>
        <taxon>Magnoliopsida</taxon>
        <taxon>eudicotyledons</taxon>
        <taxon>Gunneridae</taxon>
        <taxon>Pentapetalae</taxon>
        <taxon>rosids</taxon>
        <taxon>fabids</taxon>
        <taxon>Fabales</taxon>
        <taxon>Fabaceae</taxon>
        <taxon>Papilionoideae</taxon>
        <taxon>50 kb inversion clade</taxon>
        <taxon>dalbergioids sensu lato</taxon>
        <taxon>Dalbergieae</taxon>
        <taxon>Pterocarpus clade</taxon>
        <taxon>Arachis</taxon>
    </lineage>
</organism>
<evidence type="ECO:0000256" key="7">
    <source>
        <dbReference type="ARBA" id="ARBA00022777"/>
    </source>
</evidence>
<dbReference type="PROSITE" id="PS00107">
    <property type="entry name" value="PROTEIN_KINASE_ATP"/>
    <property type="match status" value="1"/>
</dbReference>
<feature type="compositionally biased region" description="Polar residues" evidence="17">
    <location>
        <begin position="861"/>
        <end position="887"/>
    </location>
</feature>
<dbReference type="InterPro" id="IPR008271">
    <property type="entry name" value="Ser/Thr_kinase_AS"/>
</dbReference>
<keyword evidence="9 18" id="KW-1133">Transmembrane helix</keyword>
<dbReference type="GO" id="GO:0005524">
    <property type="term" value="F:ATP binding"/>
    <property type="evidence" value="ECO:0007669"/>
    <property type="project" value="UniProtKB-UniRule"/>
</dbReference>
<feature type="region of interest" description="Disordered" evidence="17">
    <location>
        <begin position="854"/>
        <end position="887"/>
    </location>
</feature>
<evidence type="ECO:0000256" key="8">
    <source>
        <dbReference type="ARBA" id="ARBA00022840"/>
    </source>
</evidence>
<dbReference type="AlphaFoldDB" id="A0A444ZA20"/>
<evidence type="ECO:0000256" key="4">
    <source>
        <dbReference type="ARBA" id="ARBA00022692"/>
    </source>
</evidence>
<dbReference type="InterPro" id="IPR000742">
    <property type="entry name" value="EGF"/>
</dbReference>
<dbReference type="EMBL" id="SDMP01000015">
    <property type="protein sequence ID" value="RYR11004.1"/>
    <property type="molecule type" value="Genomic_DNA"/>
</dbReference>
<evidence type="ECO:0000256" key="15">
    <source>
        <dbReference type="PROSITE-ProRule" id="PRU00076"/>
    </source>
</evidence>
<evidence type="ECO:0000256" key="14">
    <source>
        <dbReference type="ARBA" id="ARBA00056804"/>
    </source>
</evidence>
<dbReference type="PROSITE" id="PS50026">
    <property type="entry name" value="EGF_3"/>
    <property type="match status" value="1"/>
</dbReference>
<dbReference type="Pfam" id="PF00069">
    <property type="entry name" value="Pkinase"/>
    <property type="match status" value="1"/>
</dbReference>
<gene>
    <name evidence="21" type="ORF">Ahy_B05g079494</name>
</gene>
<name>A0A444ZA20_ARAHY</name>
<comment type="subcellular location">
    <subcellularLocation>
        <location evidence="1">Membrane</location>
        <topology evidence="1">Single-pass membrane protein</topology>
    </subcellularLocation>
</comment>
<sequence length="887" mass="97475">MRHYRCRVTTRREERESVHGESCEEKESRHPVAVHRESSLVCMPLTSPALSRKGERAASEEKNRCGAVPAAVSSCCCEPRRRGWGCVAKLLRRRTPLPSPMTTAAIEATSDIEKASGAEVLVAVDSDSGRDEKNSVRRLGYIVLTYRGQDLRFDNNGDCFRLNECVFEKGDDYAVSFNSNSKMFLLHHHHTSFFIVLTILMALTRAQNLTNCDRHCGGKTLNYPFGFSEGCEVKLNCTKDQVKVGGFLVQNITASTIFISLPAKCNRTMGSIKPLFNDNFAPTRNNSFLVQNCTEEQGGCVIPASTFTGGQAEVESCDSSSGNISCFTPQSQKQRNNVIVGDVLSFDELKNTRCKFLFSSVALGQSKELLFLQFQVVELGWWIQGSCHDSGCSQNATCTDVTNPQGKNSSGFRCQCLHGFQGDGFINGTGCRRVLSCSASTVTSGGCGKTTKIGVIVGVITTGVLAVAVLLSLVCYCARRRSAWLSKHTTAKRLLREAAGNSSVPFYPYKEIERATNSFSDKQRLGTGAFGTVYAGKLHNDEWVAIKKIRHRDTNGVDQVMNEIKLLSSVSHANLVRLLGCCIEEGEQILVYEYMPNGTLSQHLQRERGKGLPWTIRLTIATETAKAIAYLHSAIHPPIYHRDIKSSNILLDYSFKSKVADFGLSRLGMTETSHISTAPQGTPGYVDPQYHQNFHLSDKSDVYSFGVVLVEIITALKVVDFGRQQSEVNLAALAVDRIRRGAIDEIIDPFLEPHQDAWTLYSIHKVAELAFRCLAFHSDMRPSMMEVAEELEHIKRSGWASTEENMCLASSVGSGNSSPRRGSDKSLGGIKLNKAGQGNEILIVTQKTGSFLKSMEAKDSSPVSVQDPWSSGHSSPSTNSLLDNAVH</sequence>
<reference evidence="21 22" key="1">
    <citation type="submission" date="2019-01" db="EMBL/GenBank/DDBJ databases">
        <title>Sequencing of cultivated peanut Arachis hypogaea provides insights into genome evolution and oil improvement.</title>
        <authorList>
            <person name="Chen X."/>
        </authorList>
    </citation>
    <scope>NUCLEOTIDE SEQUENCE [LARGE SCALE GENOMIC DNA]</scope>
    <source>
        <strain evidence="22">cv. Fuhuasheng</strain>
        <tissue evidence="21">Leaves</tissue>
    </source>
</reference>
<keyword evidence="7" id="KW-0418">Kinase</keyword>
<evidence type="ECO:0000259" key="20">
    <source>
        <dbReference type="PROSITE" id="PS50026"/>
    </source>
</evidence>
<evidence type="ECO:0000256" key="13">
    <source>
        <dbReference type="ARBA" id="ARBA00047951"/>
    </source>
</evidence>
<protein>
    <recommendedName>
        <fullName evidence="23">Protein kinase domain-containing protein</fullName>
    </recommendedName>
</protein>
<dbReference type="FunFam" id="3.30.200.20:FF:000481">
    <property type="entry name" value="Wall-associated receptor kinase-like 14"/>
    <property type="match status" value="1"/>
</dbReference>
<comment type="catalytic activity">
    <reaction evidence="12">
        <text>L-seryl-[protein] + ATP = O-phospho-L-seryl-[protein] + ADP + H(+)</text>
        <dbReference type="Rhea" id="RHEA:17989"/>
        <dbReference type="Rhea" id="RHEA-COMP:9863"/>
        <dbReference type="Rhea" id="RHEA-COMP:11604"/>
        <dbReference type="ChEBI" id="CHEBI:15378"/>
        <dbReference type="ChEBI" id="CHEBI:29999"/>
        <dbReference type="ChEBI" id="CHEBI:30616"/>
        <dbReference type="ChEBI" id="CHEBI:83421"/>
        <dbReference type="ChEBI" id="CHEBI:456216"/>
    </reaction>
</comment>
<evidence type="ECO:0000256" key="16">
    <source>
        <dbReference type="PROSITE-ProRule" id="PRU10141"/>
    </source>
</evidence>
<keyword evidence="6 16" id="KW-0547">Nucleotide-binding</keyword>
<keyword evidence="5" id="KW-0732">Signal</keyword>
<comment type="caution">
    <text evidence="21">The sequence shown here is derived from an EMBL/GenBank/DDBJ whole genome shotgun (WGS) entry which is preliminary data.</text>
</comment>
<dbReference type="FunFam" id="1.10.510.10:FF:000161">
    <property type="entry name" value="Wall-associated receptor kinase-like 20"/>
    <property type="match status" value="1"/>
</dbReference>
<dbReference type="GO" id="GO:0005886">
    <property type="term" value="C:plasma membrane"/>
    <property type="evidence" value="ECO:0007669"/>
    <property type="project" value="UniProtKB-ARBA"/>
</dbReference>
<keyword evidence="3" id="KW-0808">Transferase</keyword>
<dbReference type="InterPro" id="IPR011009">
    <property type="entry name" value="Kinase-like_dom_sf"/>
</dbReference>
<dbReference type="STRING" id="3818.A0A444ZA20"/>
<feature type="region of interest" description="Disordered" evidence="17">
    <location>
        <begin position="810"/>
        <end position="830"/>
    </location>
</feature>
<comment type="catalytic activity">
    <reaction evidence="13">
        <text>L-threonyl-[protein] + ATP = O-phospho-L-threonyl-[protein] + ADP + H(+)</text>
        <dbReference type="Rhea" id="RHEA:46608"/>
        <dbReference type="Rhea" id="RHEA-COMP:11060"/>
        <dbReference type="Rhea" id="RHEA-COMP:11605"/>
        <dbReference type="ChEBI" id="CHEBI:15378"/>
        <dbReference type="ChEBI" id="CHEBI:30013"/>
        <dbReference type="ChEBI" id="CHEBI:30616"/>
        <dbReference type="ChEBI" id="CHEBI:61977"/>
        <dbReference type="ChEBI" id="CHEBI:456216"/>
    </reaction>
</comment>
<feature type="domain" description="EGF-like" evidence="20">
    <location>
        <begin position="383"/>
        <end position="426"/>
    </location>
</feature>
<dbReference type="Gene3D" id="1.10.510.10">
    <property type="entry name" value="Transferase(Phosphotransferase) domain 1"/>
    <property type="match status" value="1"/>
</dbReference>
<dbReference type="InterPro" id="IPR017441">
    <property type="entry name" value="Protein_kinase_ATP_BS"/>
</dbReference>
<dbReference type="PROSITE" id="PS00108">
    <property type="entry name" value="PROTEIN_KINASE_ST"/>
    <property type="match status" value="1"/>
</dbReference>
<keyword evidence="11" id="KW-0325">Glycoprotein</keyword>
<evidence type="ECO:0000256" key="11">
    <source>
        <dbReference type="ARBA" id="ARBA00023180"/>
    </source>
</evidence>
<feature type="domain" description="Protein kinase" evidence="19">
    <location>
        <begin position="519"/>
        <end position="796"/>
    </location>
</feature>
<keyword evidence="2" id="KW-0723">Serine/threonine-protein kinase</keyword>
<dbReference type="PANTHER" id="PTHR46008">
    <property type="entry name" value="LEAF RUST 10 DISEASE-RESISTANCE LOCUS RECEPTOR-LIKE PROTEIN KINASE-LIKE 1.4"/>
    <property type="match status" value="1"/>
</dbReference>